<dbReference type="EMBL" id="VLKG01000004">
    <property type="protein sequence ID" value="TWH75988.1"/>
    <property type="molecule type" value="Genomic_DNA"/>
</dbReference>
<evidence type="ECO:0000313" key="2">
    <source>
        <dbReference type="Proteomes" id="UP000319627"/>
    </source>
</evidence>
<protein>
    <submittedName>
        <fullName evidence="1">Uncharacterized protein</fullName>
    </submittedName>
</protein>
<gene>
    <name evidence="1" type="ORF">LX59_01498</name>
</gene>
<name>A0A562IYI8_9GAMM</name>
<reference evidence="1 2" key="1">
    <citation type="submission" date="2019-07" db="EMBL/GenBank/DDBJ databases">
        <title>Genomic Encyclopedia of Type Strains, Phase I: the one thousand microbial genomes (KMG-I) project.</title>
        <authorList>
            <person name="Kyrpides N."/>
        </authorList>
    </citation>
    <scope>NUCLEOTIDE SEQUENCE [LARGE SCALE GENOMIC DNA]</scope>
    <source>
        <strain evidence="1 2">DSM 375</strain>
    </source>
</reference>
<evidence type="ECO:0000313" key="1">
    <source>
        <dbReference type="EMBL" id="TWH75988.1"/>
    </source>
</evidence>
<sequence>MDQIGVDLREACGVTHNCDVNTTKNILAVGHDHPVMEVLILQGRKDVNELIVSNSF</sequence>
<keyword evidence="2" id="KW-1185">Reference proteome</keyword>
<proteinExistence type="predicted"/>
<organism evidence="1 2">
    <name type="scientific">Azomonas agilis</name>
    <dbReference type="NCBI Taxonomy" id="116849"/>
    <lineage>
        <taxon>Bacteria</taxon>
        <taxon>Pseudomonadati</taxon>
        <taxon>Pseudomonadota</taxon>
        <taxon>Gammaproteobacteria</taxon>
        <taxon>Pseudomonadales</taxon>
        <taxon>Pseudomonadaceae</taxon>
        <taxon>Azomonas</taxon>
    </lineage>
</organism>
<dbReference type="Proteomes" id="UP000319627">
    <property type="component" value="Unassembled WGS sequence"/>
</dbReference>
<accession>A0A562IYI8</accession>
<comment type="caution">
    <text evidence="1">The sequence shown here is derived from an EMBL/GenBank/DDBJ whole genome shotgun (WGS) entry which is preliminary data.</text>
</comment>
<dbReference type="AlphaFoldDB" id="A0A562IYI8"/>